<dbReference type="AlphaFoldDB" id="A0A4W2EMZ5"/>
<dbReference type="GO" id="GO:0008201">
    <property type="term" value="F:heparin binding"/>
    <property type="evidence" value="ECO:0007669"/>
    <property type="project" value="UniProtKB-KW"/>
</dbReference>
<evidence type="ECO:0000256" key="7">
    <source>
        <dbReference type="ARBA" id="ARBA00022737"/>
    </source>
</evidence>
<dbReference type="CDD" id="cd16233">
    <property type="entry name" value="EFh_SPARC_FSTL1"/>
    <property type="match status" value="1"/>
</dbReference>
<dbReference type="InterPro" id="IPR036058">
    <property type="entry name" value="Kazal_dom_sf"/>
</dbReference>
<dbReference type="FunFam" id="3.30.60.30:FF:000017">
    <property type="entry name" value="Follistatin like 1"/>
    <property type="match status" value="1"/>
</dbReference>
<dbReference type="SUPFAM" id="SSF57603">
    <property type="entry name" value="FnI-like domain"/>
    <property type="match status" value="1"/>
</dbReference>
<feature type="domain" description="Kazal-like" evidence="15">
    <location>
        <begin position="240"/>
        <end position="287"/>
    </location>
</feature>
<dbReference type="SUPFAM" id="SSF100895">
    <property type="entry name" value="Kazal-type serine protease inhibitors"/>
    <property type="match status" value="1"/>
</dbReference>
<keyword evidence="5" id="KW-0358">Heparin-binding</keyword>
<evidence type="ECO:0000256" key="1">
    <source>
        <dbReference type="ARBA" id="ARBA00004613"/>
    </source>
</evidence>
<dbReference type="PROSITE" id="PS50222">
    <property type="entry name" value="EF_HAND_2"/>
    <property type="match status" value="1"/>
</dbReference>
<evidence type="ECO:0000256" key="10">
    <source>
        <dbReference type="ARBA" id="ARBA00042478"/>
    </source>
</evidence>
<dbReference type="Pfam" id="PF23244">
    <property type="entry name" value="VWF"/>
    <property type="match status" value="1"/>
</dbReference>
<keyword evidence="9" id="KW-0325">Glycoprotein</keyword>
<evidence type="ECO:0000313" key="16">
    <source>
        <dbReference type="Ensembl" id="ENSBIXP00000038321.1"/>
    </source>
</evidence>
<comment type="subcellular location">
    <subcellularLocation>
        <location evidence="1">Secreted</location>
    </subcellularLocation>
</comment>
<dbReference type="GO" id="GO:0005615">
    <property type="term" value="C:extracellular space"/>
    <property type="evidence" value="ECO:0007669"/>
    <property type="project" value="TreeGrafter"/>
</dbReference>
<reference evidence="16 17" key="1">
    <citation type="submission" date="2018-11" db="EMBL/GenBank/DDBJ databases">
        <title>Haplotype-resolved cattle genomes.</title>
        <authorList>
            <person name="Low W.Y."/>
            <person name="Tearle R."/>
            <person name="Bickhart D.M."/>
            <person name="Rosen B.D."/>
            <person name="Koren S."/>
            <person name="Rhie A."/>
            <person name="Hiendleder S."/>
            <person name="Phillippy A.M."/>
            <person name="Smith T.P.L."/>
            <person name="Williams J.L."/>
        </authorList>
    </citation>
    <scope>NUCLEOTIDE SEQUENCE [LARGE SCALE GENOMIC DNA]</scope>
</reference>
<dbReference type="SUPFAM" id="SSF47473">
    <property type="entry name" value="EF-hand"/>
    <property type="match status" value="1"/>
</dbReference>
<keyword evidence="6" id="KW-0732">Signal</keyword>
<keyword evidence="7" id="KW-0677">Repeat</keyword>
<evidence type="ECO:0000256" key="12">
    <source>
        <dbReference type="ARBA" id="ARBA00046973"/>
    </source>
</evidence>
<evidence type="ECO:0000256" key="2">
    <source>
        <dbReference type="ARBA" id="ARBA00019697"/>
    </source>
</evidence>
<evidence type="ECO:0000256" key="8">
    <source>
        <dbReference type="ARBA" id="ARBA00023157"/>
    </source>
</evidence>
<feature type="region of interest" description="Disordered" evidence="13">
    <location>
        <begin position="1"/>
        <end position="24"/>
    </location>
</feature>
<dbReference type="GO" id="GO:0030510">
    <property type="term" value="P:regulation of BMP signaling pathway"/>
    <property type="evidence" value="ECO:0007669"/>
    <property type="project" value="TreeGrafter"/>
</dbReference>
<keyword evidence="17" id="KW-1185">Reference proteome</keyword>
<name>A0A4W2EMZ5_BOBOX</name>
<evidence type="ECO:0000256" key="9">
    <source>
        <dbReference type="ARBA" id="ARBA00023180"/>
    </source>
</evidence>
<evidence type="ECO:0000313" key="17">
    <source>
        <dbReference type="Proteomes" id="UP000314981"/>
    </source>
</evidence>
<evidence type="ECO:0000256" key="13">
    <source>
        <dbReference type="SAM" id="MobiDB-lite"/>
    </source>
</evidence>
<dbReference type="InterPro" id="IPR015369">
    <property type="entry name" value="Follistatin/Osteonectin_EGF"/>
</dbReference>
<evidence type="ECO:0000256" key="11">
    <source>
        <dbReference type="ARBA" id="ARBA00045812"/>
    </source>
</evidence>
<dbReference type="SMART" id="SM00280">
    <property type="entry name" value="KAZAL"/>
    <property type="match status" value="1"/>
</dbReference>
<dbReference type="InterPro" id="IPR057020">
    <property type="entry name" value="EF-hand_FSTL1"/>
</dbReference>
<dbReference type="Proteomes" id="UP000314981">
    <property type="component" value="Chromosome 1"/>
</dbReference>
<feature type="domain" description="EF-hand" evidence="14">
    <location>
        <begin position="380"/>
        <end position="415"/>
    </location>
</feature>
<dbReference type="Pfam" id="PF09289">
    <property type="entry name" value="FOLN"/>
    <property type="match status" value="1"/>
</dbReference>
<evidence type="ECO:0000256" key="3">
    <source>
        <dbReference type="ARBA" id="ARBA00022525"/>
    </source>
</evidence>
<dbReference type="Gene3D" id="1.10.238.10">
    <property type="entry name" value="EF-hand"/>
    <property type="match status" value="1"/>
</dbReference>
<dbReference type="SMART" id="SM00274">
    <property type="entry name" value="FOLN"/>
    <property type="match status" value="1"/>
</dbReference>
<dbReference type="Gene3D" id="3.30.60.30">
    <property type="match status" value="1"/>
</dbReference>
<keyword evidence="8" id="KW-1015">Disulfide bond</keyword>
<evidence type="ECO:0000256" key="5">
    <source>
        <dbReference type="ARBA" id="ARBA00022674"/>
    </source>
</evidence>
<dbReference type="Ensembl" id="ENSBIXT00000031182.1">
    <property type="protein sequence ID" value="ENSBIXP00000038321.1"/>
    <property type="gene ID" value="ENSBIXG00000022124.1"/>
</dbReference>
<feature type="region of interest" description="Disordered" evidence="13">
    <location>
        <begin position="114"/>
        <end position="149"/>
    </location>
</feature>
<dbReference type="Pfam" id="PF07648">
    <property type="entry name" value="Kazal_2"/>
    <property type="match status" value="1"/>
</dbReference>
<evidence type="ECO:0000259" key="15">
    <source>
        <dbReference type="PROSITE" id="PS51465"/>
    </source>
</evidence>
<dbReference type="PANTHER" id="PTHR10913:SF13">
    <property type="entry name" value="FOLLISTATIN-RELATED PROTEIN 1"/>
    <property type="match status" value="1"/>
</dbReference>
<evidence type="ECO:0000256" key="6">
    <source>
        <dbReference type="ARBA" id="ARBA00022729"/>
    </source>
</evidence>
<organism evidence="16 17">
    <name type="scientific">Bos indicus x Bos taurus</name>
    <name type="common">Hybrid cattle</name>
    <dbReference type="NCBI Taxonomy" id="30522"/>
    <lineage>
        <taxon>Eukaryota</taxon>
        <taxon>Metazoa</taxon>
        <taxon>Chordata</taxon>
        <taxon>Craniata</taxon>
        <taxon>Vertebrata</taxon>
        <taxon>Euteleostomi</taxon>
        <taxon>Mammalia</taxon>
        <taxon>Eutheria</taxon>
        <taxon>Laurasiatheria</taxon>
        <taxon>Artiodactyla</taxon>
        <taxon>Ruminantia</taxon>
        <taxon>Pecora</taxon>
        <taxon>Bovidae</taxon>
        <taxon>Bovinae</taxon>
        <taxon>Bos</taxon>
    </lineage>
</organism>
<keyword evidence="4" id="KW-0597">Phosphoprotein</keyword>
<comment type="function">
    <text evidence="11">Secreted glycoprotein that is involved in various physiological processes, such as angiogenesis, regulation of the immune response, cell proliferation and differentiation. Plays a role in the development of the central nervous system, skeletal system, lungs, and ureter. Promotes endothelial cell survival, migration and differentiation into network structures in an AKT-dependent manner. Also promotes survival of cardiac myocytes. Initiates various signaling cascades by activating different receptors on the cell surface such as DIP2A, TLR4 or BMP receptors.</text>
</comment>
<proteinExistence type="predicted"/>
<dbReference type="InterPro" id="IPR003645">
    <property type="entry name" value="Fol_N"/>
</dbReference>
<protein>
    <recommendedName>
        <fullName evidence="2">Follistatin-related protein 1</fullName>
    </recommendedName>
    <alternativeName>
        <fullName evidence="10">Follistatin-like protein 1</fullName>
    </alternativeName>
</protein>
<dbReference type="PANTHER" id="PTHR10913">
    <property type="entry name" value="FOLLISTATIN-RELATED"/>
    <property type="match status" value="1"/>
</dbReference>
<feature type="compositionally biased region" description="Pro residues" evidence="13">
    <location>
        <begin position="48"/>
        <end position="58"/>
    </location>
</feature>
<dbReference type="InterPro" id="IPR002350">
    <property type="entry name" value="Kazal_dom"/>
</dbReference>
<sequence>MTGMGIGTQVKLGGEQGDTGRSWTEGKGRMRRLAKGWNQDLVSRGGWLPPPSPVPPPRKSTAGPKAAFFRLACVFWALSSLPHALATVTPRTTGCRSPSISCRGRLQLPTPQGFFPPGSCRPSEPGSSPAPPHLATAAASPCPQPARAAASHRPLPGVGFRLPLPTLALLQGPPRTTPRLSLHVLGVRKMWRRWLALALVAVAWVHAEEQVRSKSKICANVFCGAGRECAVTEKGEPTCLCIEQCKPHKRPVCGSNGKTYLNHCELHRDACLTGSKIQVDYDGHCKEKKSVSPSASPVVCYQSNRDELRRRIIQWLEAEIIPDGWFSKGSNYSEILDKYFKNFDNGDSRLDSSEFLKFVEQNETAINITTYADQENNKLLRGLCVDALIELSDENADWKLSFQEFLKCLNPSFNPPEKKCALEDETYADGAETEVDCNRCVCACGNWVCTAMTCDGKNQKGAQTQAEEEMTRYVQELQKHQETAEKSKRVSTKEI</sequence>
<dbReference type="InterPro" id="IPR002048">
    <property type="entry name" value="EF_hand_dom"/>
</dbReference>
<keyword evidence="3" id="KW-0964">Secreted</keyword>
<feature type="region of interest" description="Disordered" evidence="13">
    <location>
        <begin position="41"/>
        <end position="62"/>
    </location>
</feature>
<dbReference type="GO" id="GO:0030154">
    <property type="term" value="P:cell differentiation"/>
    <property type="evidence" value="ECO:0007669"/>
    <property type="project" value="TreeGrafter"/>
</dbReference>
<reference evidence="16" key="2">
    <citation type="submission" date="2025-08" db="UniProtKB">
        <authorList>
            <consortium name="Ensembl"/>
        </authorList>
    </citation>
    <scope>IDENTIFICATION</scope>
</reference>
<evidence type="ECO:0000259" key="14">
    <source>
        <dbReference type="PROSITE" id="PS50222"/>
    </source>
</evidence>
<accession>A0A4W2EMZ5</accession>
<dbReference type="GO" id="GO:0005509">
    <property type="term" value="F:calcium ion binding"/>
    <property type="evidence" value="ECO:0007669"/>
    <property type="project" value="InterPro"/>
</dbReference>
<dbReference type="PROSITE" id="PS51465">
    <property type="entry name" value="KAZAL_2"/>
    <property type="match status" value="1"/>
</dbReference>
<dbReference type="InterPro" id="IPR011992">
    <property type="entry name" value="EF-hand-dom_pair"/>
</dbReference>
<evidence type="ECO:0000256" key="4">
    <source>
        <dbReference type="ARBA" id="ARBA00022553"/>
    </source>
</evidence>
<comment type="subunit">
    <text evidence="12">Homodimer. Interacts with SCN10A. Interacts with DIP2A; DIP2A may act as a cell surface receptor for FSTL1. Interacts with BMP4. Interacts with CD14; this interaction promotes TL4-mediated signaling cascade.</text>
</comment>
<dbReference type="InterPro" id="IPR050653">
    <property type="entry name" value="Prot_Inhib_GrowthFact_Antg"/>
</dbReference>
<dbReference type="Pfam" id="PF23564">
    <property type="entry name" value="EF-hand_FSTL1"/>
    <property type="match status" value="1"/>
</dbReference>
<reference evidence="16" key="3">
    <citation type="submission" date="2025-09" db="UniProtKB">
        <authorList>
            <consortium name="Ensembl"/>
        </authorList>
    </citation>
    <scope>IDENTIFICATION</scope>
</reference>